<reference evidence="1 2" key="1">
    <citation type="journal article" date="2018" name="Front. Plant Sci.">
        <title>Red Clover (Trifolium pratense) and Zigzag Clover (T. medium) - A Picture of Genomic Similarities and Differences.</title>
        <authorList>
            <person name="Dluhosova J."/>
            <person name="Istvanek J."/>
            <person name="Nedelnik J."/>
            <person name="Repkova J."/>
        </authorList>
    </citation>
    <scope>NUCLEOTIDE SEQUENCE [LARGE SCALE GENOMIC DNA]</scope>
    <source>
        <strain evidence="2">cv. 10/8</strain>
        <tissue evidence="1">Leaf</tissue>
    </source>
</reference>
<evidence type="ECO:0000313" key="1">
    <source>
        <dbReference type="EMBL" id="MCH87006.1"/>
    </source>
</evidence>
<evidence type="ECO:0000313" key="2">
    <source>
        <dbReference type="Proteomes" id="UP000265520"/>
    </source>
</evidence>
<dbReference type="AlphaFoldDB" id="A0A392MHL7"/>
<proteinExistence type="predicted"/>
<dbReference type="EMBL" id="LXQA010011340">
    <property type="protein sequence ID" value="MCH87006.1"/>
    <property type="molecule type" value="Genomic_DNA"/>
</dbReference>
<organism evidence="1 2">
    <name type="scientific">Trifolium medium</name>
    <dbReference type="NCBI Taxonomy" id="97028"/>
    <lineage>
        <taxon>Eukaryota</taxon>
        <taxon>Viridiplantae</taxon>
        <taxon>Streptophyta</taxon>
        <taxon>Embryophyta</taxon>
        <taxon>Tracheophyta</taxon>
        <taxon>Spermatophyta</taxon>
        <taxon>Magnoliopsida</taxon>
        <taxon>eudicotyledons</taxon>
        <taxon>Gunneridae</taxon>
        <taxon>Pentapetalae</taxon>
        <taxon>rosids</taxon>
        <taxon>fabids</taxon>
        <taxon>Fabales</taxon>
        <taxon>Fabaceae</taxon>
        <taxon>Papilionoideae</taxon>
        <taxon>50 kb inversion clade</taxon>
        <taxon>NPAAA clade</taxon>
        <taxon>Hologalegina</taxon>
        <taxon>IRL clade</taxon>
        <taxon>Trifolieae</taxon>
        <taxon>Trifolium</taxon>
    </lineage>
</organism>
<protein>
    <submittedName>
        <fullName evidence="1">Uncharacterized protein</fullName>
    </submittedName>
</protein>
<sequence length="82" mass="8813">MIWNLPAKDTLKLNVDAHPCDDGRWGLMDDLACGGWGCVGAAKGWLVDPITWGSVGFKCRSGACGASIHSTTCYRDGFEHGR</sequence>
<keyword evidence="2" id="KW-1185">Reference proteome</keyword>
<dbReference type="Proteomes" id="UP000265520">
    <property type="component" value="Unassembled WGS sequence"/>
</dbReference>
<comment type="caution">
    <text evidence="1">The sequence shown here is derived from an EMBL/GenBank/DDBJ whole genome shotgun (WGS) entry which is preliminary data.</text>
</comment>
<name>A0A392MHL7_9FABA</name>
<accession>A0A392MHL7</accession>
<gene>
    <name evidence="1" type="ORF">A2U01_0007870</name>
</gene>